<reference evidence="1 2" key="1">
    <citation type="journal article" date="2021" name="BMC Genomics">
        <title>Datura genome reveals duplications of psychoactive alkaloid biosynthetic genes and high mutation rate following tissue culture.</title>
        <authorList>
            <person name="Rajewski A."/>
            <person name="Carter-House D."/>
            <person name="Stajich J."/>
            <person name="Litt A."/>
        </authorList>
    </citation>
    <scope>NUCLEOTIDE SEQUENCE [LARGE SCALE GENOMIC DNA]</scope>
    <source>
        <strain evidence="1">AR-01</strain>
    </source>
</reference>
<accession>A0ABS8UU61</accession>
<dbReference type="Proteomes" id="UP000823775">
    <property type="component" value="Unassembled WGS sequence"/>
</dbReference>
<name>A0ABS8UU61_DATST</name>
<proteinExistence type="predicted"/>
<dbReference type="EMBL" id="JACEIK010002669">
    <property type="protein sequence ID" value="MCD9638312.1"/>
    <property type="molecule type" value="Genomic_DNA"/>
</dbReference>
<sequence>MHEQEGNEDRSPKETMQNIKLMHAVLETATPTQWHIHSCAIPSPCTQNVARQCTCPMVPCHARQCSVSTKKRRLMDLDTVALTEECSSRVLSKISN</sequence>
<gene>
    <name evidence="1" type="ORF">HAX54_022187</name>
</gene>
<evidence type="ECO:0000313" key="1">
    <source>
        <dbReference type="EMBL" id="MCD9638312.1"/>
    </source>
</evidence>
<protein>
    <submittedName>
        <fullName evidence="1">Uncharacterized protein</fullName>
    </submittedName>
</protein>
<keyword evidence="2" id="KW-1185">Reference proteome</keyword>
<comment type="caution">
    <text evidence="1">The sequence shown here is derived from an EMBL/GenBank/DDBJ whole genome shotgun (WGS) entry which is preliminary data.</text>
</comment>
<evidence type="ECO:0000313" key="2">
    <source>
        <dbReference type="Proteomes" id="UP000823775"/>
    </source>
</evidence>
<organism evidence="1 2">
    <name type="scientific">Datura stramonium</name>
    <name type="common">Jimsonweed</name>
    <name type="synonym">Common thornapple</name>
    <dbReference type="NCBI Taxonomy" id="4076"/>
    <lineage>
        <taxon>Eukaryota</taxon>
        <taxon>Viridiplantae</taxon>
        <taxon>Streptophyta</taxon>
        <taxon>Embryophyta</taxon>
        <taxon>Tracheophyta</taxon>
        <taxon>Spermatophyta</taxon>
        <taxon>Magnoliopsida</taxon>
        <taxon>eudicotyledons</taxon>
        <taxon>Gunneridae</taxon>
        <taxon>Pentapetalae</taxon>
        <taxon>asterids</taxon>
        <taxon>lamiids</taxon>
        <taxon>Solanales</taxon>
        <taxon>Solanaceae</taxon>
        <taxon>Solanoideae</taxon>
        <taxon>Datureae</taxon>
        <taxon>Datura</taxon>
    </lineage>
</organism>
<feature type="non-terminal residue" evidence="1">
    <location>
        <position position="96"/>
    </location>
</feature>